<organism evidence="3 4">
    <name type="scientific">Rubus argutus</name>
    <name type="common">Southern blackberry</name>
    <dbReference type="NCBI Taxonomy" id="59490"/>
    <lineage>
        <taxon>Eukaryota</taxon>
        <taxon>Viridiplantae</taxon>
        <taxon>Streptophyta</taxon>
        <taxon>Embryophyta</taxon>
        <taxon>Tracheophyta</taxon>
        <taxon>Spermatophyta</taxon>
        <taxon>Magnoliopsida</taxon>
        <taxon>eudicotyledons</taxon>
        <taxon>Gunneridae</taxon>
        <taxon>Pentapetalae</taxon>
        <taxon>rosids</taxon>
        <taxon>fabids</taxon>
        <taxon>Rosales</taxon>
        <taxon>Rosaceae</taxon>
        <taxon>Rosoideae</taxon>
        <taxon>Rosoideae incertae sedis</taxon>
        <taxon>Rubus</taxon>
    </lineage>
</organism>
<protein>
    <recommendedName>
        <fullName evidence="5">F-box domain-containing protein</fullName>
    </recommendedName>
</protein>
<keyword evidence="4" id="KW-1185">Reference proteome</keyword>
<reference evidence="3 4" key="1">
    <citation type="journal article" date="2023" name="G3 (Bethesda)">
        <title>A chromosome-length genome assembly and annotation of blackberry (Rubus argutus, cv. 'Hillquist').</title>
        <authorList>
            <person name="Bruna T."/>
            <person name="Aryal R."/>
            <person name="Dudchenko O."/>
            <person name="Sargent D.J."/>
            <person name="Mead D."/>
            <person name="Buti M."/>
            <person name="Cavallini A."/>
            <person name="Hytonen T."/>
            <person name="Andres J."/>
            <person name="Pham M."/>
            <person name="Weisz D."/>
            <person name="Mascagni F."/>
            <person name="Usai G."/>
            <person name="Natali L."/>
            <person name="Bassil N."/>
            <person name="Fernandez G.E."/>
            <person name="Lomsadze A."/>
            <person name="Armour M."/>
            <person name="Olukolu B."/>
            <person name="Poorten T."/>
            <person name="Britton C."/>
            <person name="Davik J."/>
            <person name="Ashrafi H."/>
            <person name="Aiden E.L."/>
            <person name="Borodovsky M."/>
            <person name="Worthington M."/>
        </authorList>
    </citation>
    <scope>NUCLEOTIDE SEQUENCE [LARGE SCALE GENOMIC DNA]</scope>
    <source>
        <strain evidence="3">PI 553951</strain>
    </source>
</reference>
<dbReference type="SUPFAM" id="SSF81383">
    <property type="entry name" value="F-box domain"/>
    <property type="match status" value="1"/>
</dbReference>
<evidence type="ECO:0000313" key="4">
    <source>
        <dbReference type="Proteomes" id="UP001457282"/>
    </source>
</evidence>
<evidence type="ECO:0000313" key="3">
    <source>
        <dbReference type="EMBL" id="KAK9927193.1"/>
    </source>
</evidence>
<feature type="domain" description="At1g61320/AtMIF1 LRR" evidence="2">
    <location>
        <begin position="103"/>
        <end position="447"/>
    </location>
</feature>
<evidence type="ECO:0000259" key="2">
    <source>
        <dbReference type="Pfam" id="PF23622"/>
    </source>
</evidence>
<dbReference type="InterPro" id="IPR053772">
    <property type="entry name" value="At1g61320/At1g61330-like"/>
</dbReference>
<dbReference type="Proteomes" id="UP001457282">
    <property type="component" value="Unassembled WGS sequence"/>
</dbReference>
<dbReference type="SUPFAM" id="SSF52047">
    <property type="entry name" value="RNI-like"/>
    <property type="match status" value="1"/>
</dbReference>
<dbReference type="Gene3D" id="1.20.1280.50">
    <property type="match status" value="1"/>
</dbReference>
<comment type="caution">
    <text evidence="3">The sequence shown here is derived from an EMBL/GenBank/DDBJ whole genome shotgun (WGS) entry which is preliminary data.</text>
</comment>
<evidence type="ECO:0000259" key="1">
    <source>
        <dbReference type="Pfam" id="PF00646"/>
    </source>
</evidence>
<accession>A0AAW1WU56</accession>
<name>A0AAW1WU56_RUBAR</name>
<sequence length="484" mass="56242">MAEPEIKGRYNLRKRRKIYASNNLVDRISVLPDEILVSVLSLLPLKEAQATCVLSKRWHCVWASLMALNFDTNKRLSCLKGLKPKARDLELIHRYVGWVNSVVEQHKGPRIDQFRVSYFLNEKFSSSIDKWIEFALRKGVQMLELNLLEYAYYCTIRPGYAFPHKLLGLNVEESSSSRKEESARKHLCPDSPSHQPCVCVGFKSLRVLTLECVDISGEVLEYFLRSCPVMERVSVYGSSKLVNLRVVSPSFALKYLVIQRCSNIESIEIVDAHIVSFAYDGGEKIRLRLENVPLLVEVSIQEHREYYSFLSMDVLFASLSSYISQLEILKMNNTILYCKEYYVVPMLPNLKYLGLSFKDDEALMQLALFLKASPYLQRLVIHLHYSVSNRKKRHFTNKRAAKCSHHYLKKVELVGYDCSTREDELVKYLIKTAINLEQIVIDPARRWLYRLPKRQDAARREEQARVHFRQLKVDLPLTTEFVCL</sequence>
<feature type="domain" description="F-box" evidence="1">
    <location>
        <begin position="28"/>
        <end position="65"/>
    </location>
</feature>
<evidence type="ECO:0008006" key="5">
    <source>
        <dbReference type="Google" id="ProtNLM"/>
    </source>
</evidence>
<dbReference type="EMBL" id="JBEDUW010000005">
    <property type="protein sequence ID" value="KAK9927193.1"/>
    <property type="molecule type" value="Genomic_DNA"/>
</dbReference>
<dbReference type="PANTHER" id="PTHR34145">
    <property type="entry name" value="OS02G0105600 PROTEIN"/>
    <property type="match status" value="1"/>
</dbReference>
<dbReference type="InterPro" id="IPR032675">
    <property type="entry name" value="LRR_dom_sf"/>
</dbReference>
<dbReference type="InterPro" id="IPR055357">
    <property type="entry name" value="LRR_At1g61320_AtMIF1"/>
</dbReference>
<dbReference type="InterPro" id="IPR036047">
    <property type="entry name" value="F-box-like_dom_sf"/>
</dbReference>
<dbReference type="InterPro" id="IPR001810">
    <property type="entry name" value="F-box_dom"/>
</dbReference>
<dbReference type="AlphaFoldDB" id="A0AAW1WU56"/>
<proteinExistence type="predicted"/>
<dbReference type="Pfam" id="PF00646">
    <property type="entry name" value="F-box"/>
    <property type="match status" value="1"/>
</dbReference>
<gene>
    <name evidence="3" type="ORF">M0R45_024390</name>
</gene>
<dbReference type="Pfam" id="PF23622">
    <property type="entry name" value="LRR_At1g61320_AtMIF1"/>
    <property type="match status" value="1"/>
</dbReference>
<dbReference type="Gene3D" id="3.80.10.10">
    <property type="entry name" value="Ribonuclease Inhibitor"/>
    <property type="match status" value="1"/>
</dbReference>
<dbReference type="PANTHER" id="PTHR34145:SF68">
    <property type="entry name" value="FBD DOMAIN-CONTAINING PROTEIN"/>
    <property type="match status" value="1"/>
</dbReference>